<sequence>MDGFPGIKQLPCAQAASVQGGGGEIGRWGGGENNQCPMPTNQQLTTKRCTDAMFLASVLLTITYSKSNI</sequence>
<gene>
    <name evidence="2" type="ORF">CEN44_15750</name>
</gene>
<proteinExistence type="predicted"/>
<dbReference type="EMBL" id="NRQW01000346">
    <property type="protein sequence ID" value="PLZ88319.1"/>
    <property type="molecule type" value="Genomic_DNA"/>
</dbReference>
<protein>
    <submittedName>
        <fullName evidence="2">Uncharacterized protein</fullName>
    </submittedName>
</protein>
<organism evidence="2 3">
    <name type="scientific">Fischerella muscicola CCMEE 5323</name>
    <dbReference type="NCBI Taxonomy" id="2019572"/>
    <lineage>
        <taxon>Bacteria</taxon>
        <taxon>Bacillati</taxon>
        <taxon>Cyanobacteriota</taxon>
        <taxon>Cyanophyceae</taxon>
        <taxon>Nostocales</taxon>
        <taxon>Hapalosiphonaceae</taxon>
        <taxon>Fischerella</taxon>
    </lineage>
</organism>
<evidence type="ECO:0000313" key="3">
    <source>
        <dbReference type="Proteomes" id="UP000235036"/>
    </source>
</evidence>
<feature type="region of interest" description="Disordered" evidence="1">
    <location>
        <begin position="20"/>
        <end position="39"/>
    </location>
</feature>
<reference evidence="2 3" key="1">
    <citation type="submission" date="2017-08" db="EMBL/GenBank/DDBJ databases">
        <title>Genomes of Fischerella (Mastigocladus) sp. strains.</title>
        <authorList>
            <person name="Miller S.R."/>
        </authorList>
    </citation>
    <scope>NUCLEOTIDE SEQUENCE [LARGE SCALE GENOMIC DNA]</scope>
    <source>
        <strain evidence="2 3">CCMEE 5323</strain>
    </source>
</reference>
<accession>A0A2N6K168</accession>
<comment type="caution">
    <text evidence="2">The sequence shown here is derived from an EMBL/GenBank/DDBJ whole genome shotgun (WGS) entry which is preliminary data.</text>
</comment>
<evidence type="ECO:0000256" key="1">
    <source>
        <dbReference type="SAM" id="MobiDB-lite"/>
    </source>
</evidence>
<feature type="compositionally biased region" description="Gly residues" evidence="1">
    <location>
        <begin position="20"/>
        <end position="32"/>
    </location>
</feature>
<name>A0A2N6K168_FISMU</name>
<evidence type="ECO:0000313" key="2">
    <source>
        <dbReference type="EMBL" id="PLZ88319.1"/>
    </source>
</evidence>
<dbReference type="AlphaFoldDB" id="A0A2N6K168"/>
<dbReference type="Proteomes" id="UP000235036">
    <property type="component" value="Unassembled WGS sequence"/>
</dbReference>
<keyword evidence="3" id="KW-1185">Reference proteome</keyword>